<reference evidence="3 4" key="1">
    <citation type="submission" date="2017-09" db="EMBL/GenBank/DDBJ databases">
        <title>The draft genome sequences of Marinobacter sp. PWS21.</title>
        <authorList>
            <person name="Cao J."/>
        </authorList>
    </citation>
    <scope>NUCLEOTIDE SEQUENCE [LARGE SCALE GENOMIC DNA]</scope>
    <source>
        <strain evidence="3 4">PWS21</strain>
    </source>
</reference>
<dbReference type="GO" id="GO:0005829">
    <property type="term" value="C:cytosol"/>
    <property type="evidence" value="ECO:0007669"/>
    <property type="project" value="TreeGrafter"/>
</dbReference>
<dbReference type="Proteomes" id="UP000231409">
    <property type="component" value="Unassembled WGS sequence"/>
</dbReference>
<dbReference type="InterPro" id="IPR027417">
    <property type="entry name" value="P-loop_NTPase"/>
</dbReference>
<keyword evidence="2" id="KW-0067">ATP-binding</keyword>
<name>A0A2G1UPR6_9GAMM</name>
<evidence type="ECO:0000313" key="4">
    <source>
        <dbReference type="Proteomes" id="UP000231409"/>
    </source>
</evidence>
<dbReference type="InterPro" id="IPR033756">
    <property type="entry name" value="YlxH/NBP35"/>
</dbReference>
<dbReference type="GO" id="GO:0051782">
    <property type="term" value="P:negative regulation of cell division"/>
    <property type="evidence" value="ECO:0007669"/>
    <property type="project" value="TreeGrafter"/>
</dbReference>
<evidence type="ECO:0000256" key="2">
    <source>
        <dbReference type="ARBA" id="ARBA00022840"/>
    </source>
</evidence>
<dbReference type="Pfam" id="PF10609">
    <property type="entry name" value="ParA"/>
    <property type="match status" value="1"/>
</dbReference>
<dbReference type="SUPFAM" id="SSF52540">
    <property type="entry name" value="P-loop containing nucleoside triphosphate hydrolases"/>
    <property type="match status" value="1"/>
</dbReference>
<dbReference type="GO" id="GO:0005524">
    <property type="term" value="F:ATP binding"/>
    <property type="evidence" value="ECO:0007669"/>
    <property type="project" value="UniProtKB-KW"/>
</dbReference>
<keyword evidence="1" id="KW-0547">Nucleotide-binding</keyword>
<dbReference type="InterPro" id="IPR033875">
    <property type="entry name" value="FlhG"/>
</dbReference>
<proteinExistence type="predicted"/>
<dbReference type="PIRSF" id="PIRSF003092">
    <property type="entry name" value="MinD"/>
    <property type="match status" value="1"/>
</dbReference>
<keyword evidence="4" id="KW-1185">Reference proteome</keyword>
<protein>
    <submittedName>
        <fullName evidence="3">Cobyrinic acid a,c-diamide synthase</fullName>
    </submittedName>
</protein>
<dbReference type="InterPro" id="IPR025501">
    <property type="entry name" value="MinD_FleN"/>
</dbReference>
<organism evidence="3 4">
    <name type="scientific">Marinobacter profundi</name>
    <dbReference type="NCBI Taxonomy" id="2666256"/>
    <lineage>
        <taxon>Bacteria</taxon>
        <taxon>Pseudomonadati</taxon>
        <taxon>Pseudomonadota</taxon>
        <taxon>Gammaproteobacteria</taxon>
        <taxon>Pseudomonadales</taxon>
        <taxon>Marinobacteraceae</taxon>
        <taxon>Marinobacter</taxon>
    </lineage>
</organism>
<dbReference type="GO" id="GO:0016887">
    <property type="term" value="F:ATP hydrolysis activity"/>
    <property type="evidence" value="ECO:0007669"/>
    <property type="project" value="TreeGrafter"/>
</dbReference>
<dbReference type="InterPro" id="IPR050625">
    <property type="entry name" value="ParA/MinD_ATPase"/>
</dbReference>
<evidence type="ECO:0000313" key="3">
    <source>
        <dbReference type="EMBL" id="PHQ16462.1"/>
    </source>
</evidence>
<sequence>MSARGPVQVIAVSGGKGGVGKSNIAVNLAVAMAGMGRRVAVLDGDLGLANVDVLLGLAIQRNLEDVVAGECALADILVEGPAGIRVVPAASGSLRMASLSGAGLTGLINAFSDLADELDVLIVDTAPGISEPVVTFLLAAQEVLLVICDEPTSIADAYGLIKLMNRNFGVNRFRVVANQVRNDQEGQHLFEKLTRVTERFLDVALQYEGAVPYDDNVKKAVQRQRAFVDVYPRARASQAVRTLAERADNWPLPSSPRGHLEFFVERLVGA</sequence>
<dbReference type="EMBL" id="NTFH01000004">
    <property type="protein sequence ID" value="PHQ16462.1"/>
    <property type="molecule type" value="Genomic_DNA"/>
</dbReference>
<dbReference type="PANTHER" id="PTHR43384">
    <property type="entry name" value="SEPTUM SITE-DETERMINING PROTEIN MIND HOMOLOG, CHLOROPLASTIC-RELATED"/>
    <property type="match status" value="1"/>
</dbReference>
<accession>A0A2G1UPR6</accession>
<dbReference type="AlphaFoldDB" id="A0A2G1UPR6"/>
<dbReference type="GO" id="GO:0009898">
    <property type="term" value="C:cytoplasmic side of plasma membrane"/>
    <property type="evidence" value="ECO:0007669"/>
    <property type="project" value="TreeGrafter"/>
</dbReference>
<dbReference type="Gene3D" id="3.40.50.300">
    <property type="entry name" value="P-loop containing nucleotide triphosphate hydrolases"/>
    <property type="match status" value="1"/>
</dbReference>
<dbReference type="FunFam" id="3.40.50.300:FF:000158">
    <property type="entry name" value="Site-determining protein"/>
    <property type="match status" value="1"/>
</dbReference>
<comment type="caution">
    <text evidence="3">The sequence shown here is derived from an EMBL/GenBank/DDBJ whole genome shotgun (WGS) entry which is preliminary data.</text>
</comment>
<dbReference type="PANTHER" id="PTHR43384:SF4">
    <property type="entry name" value="CELLULOSE BIOSYNTHESIS PROTEIN BCSQ-RELATED"/>
    <property type="match status" value="1"/>
</dbReference>
<evidence type="ECO:0000256" key="1">
    <source>
        <dbReference type="ARBA" id="ARBA00022741"/>
    </source>
</evidence>
<dbReference type="RefSeq" id="WP_099613623.1">
    <property type="nucleotide sequence ID" value="NZ_KZ319368.1"/>
</dbReference>
<dbReference type="CDD" id="cd02038">
    <property type="entry name" value="FlhG-like"/>
    <property type="match status" value="1"/>
</dbReference>
<gene>
    <name evidence="3" type="ORF">CLH61_05165</name>
</gene>